<keyword evidence="4" id="KW-0804">Transcription</keyword>
<keyword evidence="2" id="KW-0805">Transcription regulation</keyword>
<dbReference type="GO" id="GO:0006355">
    <property type="term" value="P:regulation of DNA-templated transcription"/>
    <property type="evidence" value="ECO:0007669"/>
    <property type="project" value="InterPro"/>
</dbReference>
<feature type="compositionally biased region" description="Low complexity" evidence="6">
    <location>
        <begin position="379"/>
        <end position="398"/>
    </location>
</feature>
<evidence type="ECO:0000256" key="2">
    <source>
        <dbReference type="ARBA" id="ARBA00023015"/>
    </source>
</evidence>
<evidence type="ECO:0000256" key="6">
    <source>
        <dbReference type="SAM" id="MobiDB-lite"/>
    </source>
</evidence>
<accession>A0A834TP62</accession>
<dbReference type="PANTHER" id="PTHR31744:SF221">
    <property type="entry name" value="NAC DOMAIN-CONTAINING PROTEIN 43-LIKE"/>
    <property type="match status" value="1"/>
</dbReference>
<comment type="subcellular location">
    <subcellularLocation>
        <location evidence="1">Nucleus</location>
    </subcellularLocation>
</comment>
<keyword evidence="9" id="KW-1185">Reference proteome</keyword>
<evidence type="ECO:0000259" key="7">
    <source>
        <dbReference type="PROSITE" id="PS51005"/>
    </source>
</evidence>
<dbReference type="FunFam" id="2.170.150.80:FF:000003">
    <property type="entry name" value="NAC domain-containing protein"/>
    <property type="match status" value="1"/>
</dbReference>
<dbReference type="AlphaFoldDB" id="A0A834TP62"/>
<feature type="region of interest" description="Disordered" evidence="6">
    <location>
        <begin position="185"/>
        <end position="204"/>
    </location>
</feature>
<keyword evidence="5" id="KW-0539">Nucleus</keyword>
<dbReference type="GO" id="GO:0005634">
    <property type="term" value="C:nucleus"/>
    <property type="evidence" value="ECO:0007669"/>
    <property type="project" value="UniProtKB-SubCell"/>
</dbReference>
<dbReference type="PANTHER" id="PTHR31744">
    <property type="entry name" value="PROTEIN CUP-SHAPED COTYLEDON 2-RELATED"/>
    <property type="match status" value="1"/>
</dbReference>
<dbReference type="InterPro" id="IPR003441">
    <property type="entry name" value="NAC-dom"/>
</dbReference>
<dbReference type="Gene3D" id="2.170.150.80">
    <property type="entry name" value="NAC domain"/>
    <property type="match status" value="1"/>
</dbReference>
<organism evidence="8 9">
    <name type="scientific">Senna tora</name>
    <dbReference type="NCBI Taxonomy" id="362788"/>
    <lineage>
        <taxon>Eukaryota</taxon>
        <taxon>Viridiplantae</taxon>
        <taxon>Streptophyta</taxon>
        <taxon>Embryophyta</taxon>
        <taxon>Tracheophyta</taxon>
        <taxon>Spermatophyta</taxon>
        <taxon>Magnoliopsida</taxon>
        <taxon>eudicotyledons</taxon>
        <taxon>Gunneridae</taxon>
        <taxon>Pentapetalae</taxon>
        <taxon>rosids</taxon>
        <taxon>fabids</taxon>
        <taxon>Fabales</taxon>
        <taxon>Fabaceae</taxon>
        <taxon>Caesalpinioideae</taxon>
        <taxon>Cassia clade</taxon>
        <taxon>Senna</taxon>
    </lineage>
</organism>
<evidence type="ECO:0000313" key="8">
    <source>
        <dbReference type="EMBL" id="KAF7826243.1"/>
    </source>
</evidence>
<dbReference type="PROSITE" id="PS51005">
    <property type="entry name" value="NAC"/>
    <property type="match status" value="1"/>
</dbReference>
<evidence type="ECO:0000256" key="3">
    <source>
        <dbReference type="ARBA" id="ARBA00023125"/>
    </source>
</evidence>
<dbReference type="Pfam" id="PF02365">
    <property type="entry name" value="NAM"/>
    <property type="match status" value="1"/>
</dbReference>
<sequence>MSMQKNMSICVNGQSQVPPGFRFHPTEEELLQYYLRKKVCYEKIDLDVIRDVDLNKLEPWDIQEKCKIGSTPQNDWYFFSHKDKKYPTGTRTNRATAAGFWKATGRDKVIYGNGKRIGMRKTLVFYKGRAPHGQKSDWIMHEYRLEDNLTSETCIVTTNVMGDGGQEEGWVVCRIFKKKNHLKTLESPLGSGETRRTSQHQHRNDVVFDSCEEEEEGGLEQILEQMGRSCCKEEEEEQQNDPNGYNKNGIRMGRAIEEYQHEDRFSKLPRLESPKSNTNEYHPMMEGSYSYPYPYPYPYSFHHHQHQHHDDEMEGGGGMITNWAALDRLVASQLNGQSEDSSFNAAYTSNNNNTTTTTTVDPTMGYCSSDHLQLPTLRSSSASSSSISSSFSTAPNNNNNNYITATHDNYSNTTTQIDLWNFARSTSSLLLSTSSQPL</sequence>
<dbReference type="InterPro" id="IPR036093">
    <property type="entry name" value="NAC_dom_sf"/>
</dbReference>
<evidence type="ECO:0000256" key="1">
    <source>
        <dbReference type="ARBA" id="ARBA00004123"/>
    </source>
</evidence>
<feature type="domain" description="NAC" evidence="7">
    <location>
        <begin position="17"/>
        <end position="178"/>
    </location>
</feature>
<reference evidence="8" key="1">
    <citation type="submission" date="2020-09" db="EMBL/GenBank/DDBJ databases">
        <title>Genome-Enabled Discovery of Anthraquinone Biosynthesis in Senna tora.</title>
        <authorList>
            <person name="Kang S.-H."/>
            <person name="Pandey R.P."/>
            <person name="Lee C.-M."/>
            <person name="Sim J.-S."/>
            <person name="Jeong J.-T."/>
            <person name="Choi B.-S."/>
            <person name="Jung M."/>
            <person name="Ginzburg D."/>
            <person name="Zhao K."/>
            <person name="Won S.Y."/>
            <person name="Oh T.-J."/>
            <person name="Yu Y."/>
            <person name="Kim N.-H."/>
            <person name="Lee O.R."/>
            <person name="Lee T.-H."/>
            <person name="Bashyal P."/>
            <person name="Kim T.-S."/>
            <person name="Lee W.-H."/>
            <person name="Kawkins C."/>
            <person name="Kim C.-K."/>
            <person name="Kim J.S."/>
            <person name="Ahn B.O."/>
            <person name="Rhee S.Y."/>
            <person name="Sohng J.K."/>
        </authorList>
    </citation>
    <scope>NUCLEOTIDE SEQUENCE</scope>
    <source>
        <tissue evidence="8">Leaf</tissue>
    </source>
</reference>
<proteinExistence type="predicted"/>
<gene>
    <name evidence="8" type="ORF">G2W53_017407</name>
</gene>
<dbReference type="GO" id="GO:0003677">
    <property type="term" value="F:DNA binding"/>
    <property type="evidence" value="ECO:0007669"/>
    <property type="project" value="UniProtKB-KW"/>
</dbReference>
<evidence type="ECO:0000313" key="9">
    <source>
        <dbReference type="Proteomes" id="UP000634136"/>
    </source>
</evidence>
<dbReference type="SUPFAM" id="SSF101941">
    <property type="entry name" value="NAC domain"/>
    <property type="match status" value="1"/>
</dbReference>
<evidence type="ECO:0000256" key="4">
    <source>
        <dbReference type="ARBA" id="ARBA00023163"/>
    </source>
</evidence>
<name>A0A834TP62_9FABA</name>
<dbReference type="Proteomes" id="UP000634136">
    <property type="component" value="Unassembled WGS sequence"/>
</dbReference>
<feature type="region of interest" description="Disordered" evidence="6">
    <location>
        <begin position="378"/>
        <end position="398"/>
    </location>
</feature>
<keyword evidence="3" id="KW-0238">DNA-binding</keyword>
<protein>
    <submittedName>
        <fullName evidence="8">NAC domain-containing protein 43</fullName>
    </submittedName>
</protein>
<dbReference type="OrthoDB" id="1891465at2759"/>
<comment type="caution">
    <text evidence="8">The sequence shown here is derived from an EMBL/GenBank/DDBJ whole genome shotgun (WGS) entry which is preliminary data.</text>
</comment>
<evidence type="ECO:0000256" key="5">
    <source>
        <dbReference type="ARBA" id="ARBA00023242"/>
    </source>
</evidence>
<dbReference type="EMBL" id="JAAIUW010000006">
    <property type="protein sequence ID" value="KAF7826243.1"/>
    <property type="molecule type" value="Genomic_DNA"/>
</dbReference>